<comment type="caution">
    <text evidence="2">The sequence shown here is derived from an EMBL/GenBank/DDBJ whole genome shotgun (WGS) entry which is preliminary data.</text>
</comment>
<evidence type="ECO:0000313" key="3">
    <source>
        <dbReference type="Proteomes" id="UP000078397"/>
    </source>
</evidence>
<sequence length="283" mass="31355">MDGIILTQTSPMLKTQNHSTLSPGSSWDSAITIASSPSSMSSCDGIDDDESDSFGDSGEISSKSTSERLDIDLGLSTSSTMQLVARQEDPERAPVPTPPDPNRLQALFSEYEKLVNRQEVPHEREGALVKSKIKPTSGYLARRAYSQFADEESPRPNHPESCHQAIPHPLVSAAREQKRGISKRKNQRQKKGASRGSLRTKRALASTLQEYEYMQLGEARRAPNGSIEVEVFWAPIFLPCDQLRGEQAIEEAKDLVIRKFGHVAWETEQTKFGCVGTKRRTLG</sequence>
<dbReference type="GeneID" id="28856734"/>
<dbReference type="AlphaFoldDB" id="A0A179F124"/>
<feature type="compositionally biased region" description="Low complexity" evidence="1">
    <location>
        <begin position="29"/>
        <end position="44"/>
    </location>
</feature>
<feature type="region of interest" description="Disordered" evidence="1">
    <location>
        <begin position="1"/>
        <end position="71"/>
    </location>
</feature>
<feature type="region of interest" description="Disordered" evidence="1">
    <location>
        <begin position="174"/>
        <end position="201"/>
    </location>
</feature>
<reference evidence="2 3" key="1">
    <citation type="journal article" date="2016" name="PLoS Pathog.">
        <title>Biosynthesis of antibiotic leucinostatins in bio-control fungus Purpureocillium lilacinum and their inhibition on phytophthora revealed by genome mining.</title>
        <authorList>
            <person name="Wang G."/>
            <person name="Liu Z."/>
            <person name="Lin R."/>
            <person name="Li E."/>
            <person name="Mao Z."/>
            <person name="Ling J."/>
            <person name="Yang Y."/>
            <person name="Yin W.B."/>
            <person name="Xie B."/>
        </authorList>
    </citation>
    <scope>NUCLEOTIDE SEQUENCE [LARGE SCALE GENOMIC DNA]</scope>
    <source>
        <strain evidence="2">170</strain>
    </source>
</reference>
<organism evidence="2 3">
    <name type="scientific">Pochonia chlamydosporia 170</name>
    <dbReference type="NCBI Taxonomy" id="1380566"/>
    <lineage>
        <taxon>Eukaryota</taxon>
        <taxon>Fungi</taxon>
        <taxon>Dikarya</taxon>
        <taxon>Ascomycota</taxon>
        <taxon>Pezizomycotina</taxon>
        <taxon>Sordariomycetes</taxon>
        <taxon>Hypocreomycetidae</taxon>
        <taxon>Hypocreales</taxon>
        <taxon>Clavicipitaceae</taxon>
        <taxon>Pochonia</taxon>
    </lineage>
</organism>
<dbReference type="KEGG" id="pchm:VFPPC_14976"/>
<dbReference type="OrthoDB" id="4868140at2759"/>
<proteinExistence type="predicted"/>
<dbReference type="EMBL" id="LSBJ02000012">
    <property type="protein sequence ID" value="OAQ58950.1"/>
    <property type="molecule type" value="Genomic_DNA"/>
</dbReference>
<name>A0A179F124_METCM</name>
<protein>
    <submittedName>
        <fullName evidence="2">Myb family transcription factor</fullName>
    </submittedName>
</protein>
<feature type="compositionally biased region" description="Polar residues" evidence="1">
    <location>
        <begin position="1"/>
        <end position="28"/>
    </location>
</feature>
<evidence type="ECO:0000256" key="1">
    <source>
        <dbReference type="SAM" id="MobiDB-lite"/>
    </source>
</evidence>
<accession>A0A179F124</accession>
<feature type="compositionally biased region" description="Basic residues" evidence="1">
    <location>
        <begin position="180"/>
        <end position="201"/>
    </location>
</feature>
<gene>
    <name evidence="2" type="ORF">VFPPC_14976</name>
</gene>
<evidence type="ECO:0000313" key="2">
    <source>
        <dbReference type="EMBL" id="OAQ58950.1"/>
    </source>
</evidence>
<keyword evidence="3" id="KW-1185">Reference proteome</keyword>
<dbReference type="RefSeq" id="XP_018137030.1">
    <property type="nucleotide sequence ID" value="XM_018292740.1"/>
</dbReference>
<dbReference type="Proteomes" id="UP000078397">
    <property type="component" value="Unassembled WGS sequence"/>
</dbReference>